<dbReference type="EMBL" id="JANPWB010000002">
    <property type="protein sequence ID" value="KAJ1211663.1"/>
    <property type="molecule type" value="Genomic_DNA"/>
</dbReference>
<dbReference type="InterPro" id="IPR016186">
    <property type="entry name" value="C-type_lectin-like/link_sf"/>
</dbReference>
<proteinExistence type="predicted"/>
<keyword evidence="1" id="KW-0732">Signal</keyword>
<dbReference type="SMART" id="SM00034">
    <property type="entry name" value="CLECT"/>
    <property type="match status" value="1"/>
</dbReference>
<dbReference type="Proteomes" id="UP001066276">
    <property type="component" value="Chromosome 1_2"/>
</dbReference>
<evidence type="ECO:0000256" key="1">
    <source>
        <dbReference type="SAM" id="SignalP"/>
    </source>
</evidence>
<dbReference type="Gene3D" id="3.10.100.10">
    <property type="entry name" value="Mannose-Binding Protein A, subunit A"/>
    <property type="match status" value="1"/>
</dbReference>
<dbReference type="SUPFAM" id="SSF56436">
    <property type="entry name" value="C-type lectin-like"/>
    <property type="match status" value="1"/>
</dbReference>
<dbReference type="AlphaFoldDB" id="A0AAV7WE73"/>
<dbReference type="InterPro" id="IPR016187">
    <property type="entry name" value="CTDL_fold"/>
</dbReference>
<dbReference type="Pfam" id="PF00059">
    <property type="entry name" value="Lectin_C"/>
    <property type="match status" value="1"/>
</dbReference>
<sequence length="219" mass="25272">MAASLVVMIVMYFLKVIYLKDIDNEAKKMAASFKADNPVNASDLDYSGFQIMQSLAAIKSSFQMLQAREERLRRTYEISGDAGRCNNKPTDGWRLNGPYLYYFSTETKNWFDAKKYCSDNNSNLLSIKSKEEQFFLAYARGNNNYWIGLTNDKPGGIWYFTDGSEYKDPLFWAPYQPDNWKAPDGRTEHCAEMSKGGTWNDILCSIHSRWICKKHCMAK</sequence>
<dbReference type="InterPro" id="IPR050111">
    <property type="entry name" value="C-type_lectin/snaclec_domain"/>
</dbReference>
<organism evidence="3 4">
    <name type="scientific">Pleurodeles waltl</name>
    <name type="common">Iberian ribbed newt</name>
    <dbReference type="NCBI Taxonomy" id="8319"/>
    <lineage>
        <taxon>Eukaryota</taxon>
        <taxon>Metazoa</taxon>
        <taxon>Chordata</taxon>
        <taxon>Craniata</taxon>
        <taxon>Vertebrata</taxon>
        <taxon>Euteleostomi</taxon>
        <taxon>Amphibia</taxon>
        <taxon>Batrachia</taxon>
        <taxon>Caudata</taxon>
        <taxon>Salamandroidea</taxon>
        <taxon>Salamandridae</taxon>
        <taxon>Pleurodelinae</taxon>
        <taxon>Pleurodeles</taxon>
    </lineage>
</organism>
<accession>A0AAV7WE73</accession>
<feature type="domain" description="C-type lectin" evidence="2">
    <location>
        <begin position="96"/>
        <end position="213"/>
    </location>
</feature>
<feature type="chain" id="PRO_5043339187" description="C-type lectin domain-containing protein" evidence="1">
    <location>
        <begin position="20"/>
        <end position="219"/>
    </location>
</feature>
<evidence type="ECO:0000259" key="2">
    <source>
        <dbReference type="PROSITE" id="PS50041"/>
    </source>
</evidence>
<keyword evidence="4" id="KW-1185">Reference proteome</keyword>
<dbReference type="PROSITE" id="PS50041">
    <property type="entry name" value="C_TYPE_LECTIN_2"/>
    <property type="match status" value="1"/>
</dbReference>
<reference evidence="3" key="1">
    <citation type="journal article" date="2022" name="bioRxiv">
        <title>Sequencing and chromosome-scale assembly of the giantPleurodeles waltlgenome.</title>
        <authorList>
            <person name="Brown T."/>
            <person name="Elewa A."/>
            <person name="Iarovenko S."/>
            <person name="Subramanian E."/>
            <person name="Araus A.J."/>
            <person name="Petzold A."/>
            <person name="Susuki M."/>
            <person name="Suzuki K.-i.T."/>
            <person name="Hayashi T."/>
            <person name="Toyoda A."/>
            <person name="Oliveira C."/>
            <person name="Osipova E."/>
            <person name="Leigh N.D."/>
            <person name="Simon A."/>
            <person name="Yun M.H."/>
        </authorList>
    </citation>
    <scope>NUCLEOTIDE SEQUENCE</scope>
    <source>
        <strain evidence="3">20211129_DDA</strain>
        <tissue evidence="3">Liver</tissue>
    </source>
</reference>
<feature type="signal peptide" evidence="1">
    <location>
        <begin position="1"/>
        <end position="19"/>
    </location>
</feature>
<comment type="caution">
    <text evidence="3">The sequence shown here is derived from an EMBL/GenBank/DDBJ whole genome shotgun (WGS) entry which is preliminary data.</text>
</comment>
<protein>
    <recommendedName>
        <fullName evidence="2">C-type lectin domain-containing protein</fullName>
    </recommendedName>
</protein>
<evidence type="ECO:0000313" key="4">
    <source>
        <dbReference type="Proteomes" id="UP001066276"/>
    </source>
</evidence>
<dbReference type="PANTHER" id="PTHR22803">
    <property type="entry name" value="MANNOSE, PHOSPHOLIPASE, LECTIN RECEPTOR RELATED"/>
    <property type="match status" value="1"/>
</dbReference>
<evidence type="ECO:0000313" key="3">
    <source>
        <dbReference type="EMBL" id="KAJ1211663.1"/>
    </source>
</evidence>
<name>A0AAV7WE73_PLEWA</name>
<gene>
    <name evidence="3" type="ORF">NDU88_007020</name>
</gene>
<dbReference type="InterPro" id="IPR001304">
    <property type="entry name" value="C-type_lectin-like"/>
</dbReference>